<dbReference type="Gene3D" id="3.10.290.30">
    <property type="entry name" value="MM3350-like"/>
    <property type="match status" value="1"/>
</dbReference>
<dbReference type="EMBL" id="MFKF01000097">
    <property type="protein sequence ID" value="OGG54740.1"/>
    <property type="molecule type" value="Genomic_DNA"/>
</dbReference>
<protein>
    <recommendedName>
        <fullName evidence="2">Plasmid pRiA4b Orf3-like domain-containing protein</fullName>
    </recommendedName>
</protein>
<evidence type="ECO:0000256" key="1">
    <source>
        <dbReference type="SAM" id="MobiDB-lite"/>
    </source>
</evidence>
<reference evidence="3 4" key="1">
    <citation type="journal article" date="2016" name="Nat. Commun.">
        <title>Thousands of microbial genomes shed light on interconnected biogeochemical processes in an aquifer system.</title>
        <authorList>
            <person name="Anantharaman K."/>
            <person name="Brown C.T."/>
            <person name="Hug L.A."/>
            <person name="Sharon I."/>
            <person name="Castelle C.J."/>
            <person name="Probst A.J."/>
            <person name="Thomas B.C."/>
            <person name="Singh A."/>
            <person name="Wilkins M.J."/>
            <person name="Karaoz U."/>
            <person name="Brodie E.L."/>
            <person name="Williams K.H."/>
            <person name="Hubbard S.S."/>
            <person name="Banfield J.F."/>
        </authorList>
    </citation>
    <scope>NUCLEOTIDE SEQUENCE [LARGE SCALE GENOMIC DNA]</scope>
    <source>
        <strain evidence="4">RIFCSPLOWO2_12_FULL_64_10</strain>
    </source>
</reference>
<feature type="domain" description="Plasmid pRiA4b Orf3-like" evidence="2">
    <location>
        <begin position="325"/>
        <end position="441"/>
    </location>
</feature>
<feature type="compositionally biased region" description="Basic and acidic residues" evidence="1">
    <location>
        <begin position="422"/>
        <end position="439"/>
    </location>
</feature>
<dbReference type="PANTHER" id="PTHR41878:SF1">
    <property type="entry name" value="TNPR PROTEIN"/>
    <property type="match status" value="1"/>
</dbReference>
<dbReference type="AlphaFoldDB" id="A0A1F6D0A2"/>
<gene>
    <name evidence="3" type="ORF">A3F84_25965</name>
</gene>
<dbReference type="InterPro" id="IPR024047">
    <property type="entry name" value="MM3350-like_sf"/>
</dbReference>
<accession>A0A1F6D0A2</accession>
<comment type="caution">
    <text evidence="3">The sequence shown here is derived from an EMBL/GenBank/DDBJ whole genome shotgun (WGS) entry which is preliminary data.</text>
</comment>
<dbReference type="Proteomes" id="UP000178606">
    <property type="component" value="Unassembled WGS sequence"/>
</dbReference>
<dbReference type="InterPro" id="IPR012912">
    <property type="entry name" value="Plasmid_pRiA4b_Orf3-like"/>
</dbReference>
<name>A0A1F6D0A2_HANXR</name>
<sequence length="447" mass="51095">MSAILTITETEPTPLLRDFSAFVHYAEAHPMALTQGHETVSGRDLYELNQAMTNPAPDTTPRTRQTLHPLLHLFYHLSLAGRLFQKVPGKGGKLALKPTERLKLYEVLKPAEKYFFLLETLWIDADWKKLVGGYFEEPLYSAPLVLKALSAHQPGKCIRPQQARENPSLMPIFVHWRSFALYFSFFGFWQVTATQDSAAGRARLHFFQAESITPSLLGVALAPVLSQARELPYWNLPSRRKGGEWNAVPGSPLPKGNTYEVIYGDLVEELNLKKPKAAGKVYKGKPGEPFFLPFVPLFAEGELRQTLPREGVKFVDGTYVFKVSMRTNLWRRIEMAGGHSLEDLHYAIQDAYDFDDDHLYAFFTDNEAWSDEKFTSPHDEEGPHVDEVRIGEVGLFVGRRIVYLFDYGDCWRFRVEVEEIRTEGPKPRRPRVVEKKGKAPEQYPDYD</sequence>
<proteinExistence type="predicted"/>
<dbReference type="PANTHER" id="PTHR41878">
    <property type="entry name" value="LEXA REPRESSOR-RELATED"/>
    <property type="match status" value="1"/>
</dbReference>
<evidence type="ECO:0000313" key="4">
    <source>
        <dbReference type="Proteomes" id="UP000178606"/>
    </source>
</evidence>
<evidence type="ECO:0000313" key="3">
    <source>
        <dbReference type="EMBL" id="OGG54740.1"/>
    </source>
</evidence>
<dbReference type="Pfam" id="PF07929">
    <property type="entry name" value="PRiA4_ORF3"/>
    <property type="match status" value="1"/>
</dbReference>
<dbReference type="SUPFAM" id="SSF159941">
    <property type="entry name" value="MM3350-like"/>
    <property type="match status" value="1"/>
</dbReference>
<feature type="region of interest" description="Disordered" evidence="1">
    <location>
        <begin position="422"/>
        <end position="447"/>
    </location>
</feature>
<organism evidence="3 4">
    <name type="scientific">Handelsmanbacteria sp. (strain RIFCSPLOWO2_12_FULL_64_10)</name>
    <dbReference type="NCBI Taxonomy" id="1817868"/>
    <lineage>
        <taxon>Bacteria</taxon>
        <taxon>Candidatus Handelsmaniibacteriota</taxon>
    </lineage>
</organism>
<evidence type="ECO:0000259" key="2">
    <source>
        <dbReference type="Pfam" id="PF07929"/>
    </source>
</evidence>